<dbReference type="SUPFAM" id="SSF50985">
    <property type="entry name" value="RCC1/BLIP-II"/>
    <property type="match status" value="1"/>
</dbReference>
<dbReference type="InterPro" id="IPR009091">
    <property type="entry name" value="RCC1/BLIP-II"/>
</dbReference>
<dbReference type="InterPro" id="IPR000408">
    <property type="entry name" value="Reg_chr_condens"/>
</dbReference>
<protein>
    <submittedName>
        <fullName evidence="2">BTB domain-containing protein</fullName>
    </submittedName>
</protein>
<keyword evidence="3" id="KW-1185">Reference proteome</keyword>
<dbReference type="PROSITE" id="PS50097">
    <property type="entry name" value="BTB"/>
    <property type="match status" value="1"/>
</dbReference>
<dbReference type="InterPro" id="IPR051210">
    <property type="entry name" value="Ub_ligase/GEF_domain"/>
</dbReference>
<dbReference type="HOGENOM" id="CLU_798289_0_0_1"/>
<dbReference type="Gene3D" id="3.30.710.10">
    <property type="entry name" value="Potassium Channel Kv1.1, Chain A"/>
    <property type="match status" value="1"/>
</dbReference>
<keyword evidence="1" id="KW-0677">Repeat</keyword>
<reference evidence="2" key="1">
    <citation type="submission" date="2015-05" db="UniProtKB">
        <authorList>
            <consortium name="EnsemblMetazoa"/>
        </authorList>
    </citation>
    <scope>IDENTIFICATION</scope>
</reference>
<dbReference type="InParanoid" id="T1I683"/>
<dbReference type="Proteomes" id="UP000015103">
    <property type="component" value="Unassembled WGS sequence"/>
</dbReference>
<dbReference type="EnsemblMetazoa" id="RPRC011802-RA">
    <property type="protein sequence ID" value="RPRC011802-PA"/>
    <property type="gene ID" value="RPRC011802"/>
</dbReference>
<name>T1I683_RHOPR</name>
<dbReference type="CDD" id="cd18186">
    <property type="entry name" value="BTB_POZ_ZBTB_KLHL-like"/>
    <property type="match status" value="1"/>
</dbReference>
<dbReference type="Pfam" id="PF00415">
    <property type="entry name" value="RCC1"/>
    <property type="match status" value="2"/>
</dbReference>
<dbReference type="VEuPathDB" id="VectorBase:RPRC011802"/>
<dbReference type="PROSITE" id="PS00626">
    <property type="entry name" value="RCC1_2"/>
    <property type="match status" value="1"/>
</dbReference>
<dbReference type="EMBL" id="ACPB03001803">
    <property type="status" value="NOT_ANNOTATED_CDS"/>
    <property type="molecule type" value="Genomic_DNA"/>
</dbReference>
<dbReference type="PROSITE" id="PS50012">
    <property type="entry name" value="RCC1_3"/>
    <property type="match status" value="2"/>
</dbReference>
<dbReference type="PANTHER" id="PTHR22870">
    <property type="entry name" value="REGULATOR OF CHROMOSOME CONDENSATION"/>
    <property type="match status" value="1"/>
</dbReference>
<dbReference type="STRING" id="13249.T1I683"/>
<evidence type="ECO:0000313" key="3">
    <source>
        <dbReference type="Proteomes" id="UP000015103"/>
    </source>
</evidence>
<evidence type="ECO:0000313" key="2">
    <source>
        <dbReference type="EnsemblMetazoa" id="RPRC011802-PA"/>
    </source>
</evidence>
<dbReference type="InterPro" id="IPR011333">
    <property type="entry name" value="SKP1/BTB/POZ_sf"/>
</dbReference>
<evidence type="ECO:0000256" key="1">
    <source>
        <dbReference type="ARBA" id="ARBA00022737"/>
    </source>
</evidence>
<accession>T1I683</accession>
<dbReference type="InterPro" id="IPR000210">
    <property type="entry name" value="BTB/POZ_dom"/>
</dbReference>
<proteinExistence type="predicted"/>
<sequence length="361" mass="39919">MYSDKQNFFLAIATGLEHAVLLDYNQIVYCWGNNEHGQLGTGNNLSNFIYKEHNLPPIRQISCGQFCTLALSYDNEVWFWGRQYNVSVRGKIRAVPIQITFPDYINIESITAGCGDAAVVDSEGTVYVWGFNGCGQLGLGHRNIVSDPKPVRIFNGCMFVIIGRNRTAFVTQSGEFYISGSDRSLEDFELQSISFPGKITSIAAAWGKDLFAITNDLGEVLRWGHDAPSTATTKTNCTNIVEVFKDFWTPTVLPINVDSRQGIIKHIAPRRCNPTRVTGAAWLSQPAPDTTSTITLTSSVPKSDCASAKVGGCIDVSDQFNEQICSDLTIKLSDDSIHAHKLVLYMKSKYFKSLLEKSSKD</sequence>
<organism evidence="2 3">
    <name type="scientific">Rhodnius prolixus</name>
    <name type="common">Triatomid bug</name>
    <dbReference type="NCBI Taxonomy" id="13249"/>
    <lineage>
        <taxon>Eukaryota</taxon>
        <taxon>Metazoa</taxon>
        <taxon>Ecdysozoa</taxon>
        <taxon>Arthropoda</taxon>
        <taxon>Hexapoda</taxon>
        <taxon>Insecta</taxon>
        <taxon>Pterygota</taxon>
        <taxon>Neoptera</taxon>
        <taxon>Paraneoptera</taxon>
        <taxon>Hemiptera</taxon>
        <taxon>Heteroptera</taxon>
        <taxon>Panheteroptera</taxon>
        <taxon>Cimicomorpha</taxon>
        <taxon>Reduviidae</taxon>
        <taxon>Triatominae</taxon>
        <taxon>Rhodnius</taxon>
    </lineage>
</organism>
<dbReference type="Gene3D" id="2.130.10.30">
    <property type="entry name" value="Regulator of chromosome condensation 1/beta-lactamase-inhibitor protein II"/>
    <property type="match status" value="1"/>
</dbReference>
<dbReference type="Pfam" id="PF00651">
    <property type="entry name" value="BTB"/>
    <property type="match status" value="1"/>
</dbReference>
<dbReference type="AlphaFoldDB" id="T1I683"/>
<dbReference type="SUPFAM" id="SSF54695">
    <property type="entry name" value="POZ domain"/>
    <property type="match status" value="1"/>
</dbReference>
<dbReference type="eggNOG" id="KOG1426">
    <property type="taxonomic scope" value="Eukaryota"/>
</dbReference>
<dbReference type="PANTHER" id="PTHR22870:SF388">
    <property type="entry name" value="CLARET, ISOFORM A"/>
    <property type="match status" value="1"/>
</dbReference>